<name>A0ABV9Q907_9BURK</name>
<comment type="similarity">
    <text evidence="2">Belongs to the GSP N family.</text>
</comment>
<evidence type="ECO:0000256" key="7">
    <source>
        <dbReference type="ARBA" id="ARBA00022692"/>
    </source>
</evidence>
<dbReference type="EMBL" id="JBHSHJ010000001">
    <property type="protein sequence ID" value="MFC4787560.1"/>
    <property type="molecule type" value="Genomic_DNA"/>
</dbReference>
<evidence type="ECO:0000256" key="9">
    <source>
        <dbReference type="ARBA" id="ARBA00023136"/>
    </source>
</evidence>
<accession>A0ABV9Q907</accession>
<evidence type="ECO:0000256" key="5">
    <source>
        <dbReference type="ARBA" id="ARBA00022475"/>
    </source>
</evidence>
<evidence type="ECO:0000256" key="10">
    <source>
        <dbReference type="ARBA" id="ARBA00030772"/>
    </source>
</evidence>
<proteinExistence type="inferred from homology"/>
<keyword evidence="7 11" id="KW-0812">Transmembrane</keyword>
<keyword evidence="11" id="KW-1133">Transmembrane helix</keyword>
<protein>
    <recommendedName>
        <fullName evidence="3">Type II secretion system protein N</fullName>
    </recommendedName>
    <alternativeName>
        <fullName evidence="10">General secretion pathway protein N</fullName>
    </alternativeName>
</protein>
<keyword evidence="8" id="KW-0653">Protein transport</keyword>
<dbReference type="Pfam" id="PF01203">
    <property type="entry name" value="T2SSN"/>
    <property type="match status" value="1"/>
</dbReference>
<evidence type="ECO:0000256" key="11">
    <source>
        <dbReference type="SAM" id="Phobius"/>
    </source>
</evidence>
<keyword evidence="9 11" id="KW-0472">Membrane</keyword>
<keyword evidence="6" id="KW-0997">Cell inner membrane</keyword>
<evidence type="ECO:0000313" key="12">
    <source>
        <dbReference type="EMBL" id="MFC4787560.1"/>
    </source>
</evidence>
<dbReference type="InterPro" id="IPR022792">
    <property type="entry name" value="T2SS_protein-GspN"/>
</dbReference>
<evidence type="ECO:0000256" key="3">
    <source>
        <dbReference type="ARBA" id="ARBA00021563"/>
    </source>
</evidence>
<evidence type="ECO:0000256" key="6">
    <source>
        <dbReference type="ARBA" id="ARBA00022519"/>
    </source>
</evidence>
<feature type="transmembrane region" description="Helical" evidence="11">
    <location>
        <begin position="20"/>
        <end position="43"/>
    </location>
</feature>
<organism evidence="12 13">
    <name type="scientific">Giesbergeria sinuosa</name>
    <dbReference type="NCBI Taxonomy" id="80883"/>
    <lineage>
        <taxon>Bacteria</taxon>
        <taxon>Pseudomonadati</taxon>
        <taxon>Pseudomonadota</taxon>
        <taxon>Betaproteobacteria</taxon>
        <taxon>Burkholderiales</taxon>
        <taxon>Comamonadaceae</taxon>
        <taxon>Giesbergeria</taxon>
    </lineage>
</organism>
<keyword evidence="13" id="KW-1185">Reference proteome</keyword>
<evidence type="ECO:0000256" key="8">
    <source>
        <dbReference type="ARBA" id="ARBA00022927"/>
    </source>
</evidence>
<evidence type="ECO:0000313" key="13">
    <source>
        <dbReference type="Proteomes" id="UP001596001"/>
    </source>
</evidence>
<comment type="subcellular location">
    <subcellularLocation>
        <location evidence="1">Cell inner membrane</location>
    </subcellularLocation>
</comment>
<gene>
    <name evidence="12" type="primary">gspN</name>
    <name evidence="12" type="ORF">ACFO6X_00930</name>
</gene>
<evidence type="ECO:0000256" key="2">
    <source>
        <dbReference type="ARBA" id="ARBA00007208"/>
    </source>
</evidence>
<keyword evidence="4" id="KW-0813">Transport</keyword>
<evidence type="ECO:0000256" key="4">
    <source>
        <dbReference type="ARBA" id="ARBA00022448"/>
    </source>
</evidence>
<reference evidence="13" key="1">
    <citation type="journal article" date="2019" name="Int. J. Syst. Evol. Microbiol.">
        <title>The Global Catalogue of Microorganisms (GCM) 10K type strain sequencing project: providing services to taxonomists for standard genome sequencing and annotation.</title>
        <authorList>
            <consortium name="The Broad Institute Genomics Platform"/>
            <consortium name="The Broad Institute Genome Sequencing Center for Infectious Disease"/>
            <person name="Wu L."/>
            <person name="Ma J."/>
        </authorList>
    </citation>
    <scope>NUCLEOTIDE SEQUENCE [LARGE SCALE GENOMIC DNA]</scope>
    <source>
        <strain evidence="13">CCUG 49452</strain>
    </source>
</reference>
<comment type="caution">
    <text evidence="12">The sequence shown here is derived from an EMBL/GenBank/DDBJ whole genome shotgun (WGS) entry which is preliminary data.</text>
</comment>
<dbReference type="Proteomes" id="UP001596001">
    <property type="component" value="Unassembled WGS sequence"/>
</dbReference>
<sequence length="269" mass="28661">MRSALHHRSTPPLPRPPWGWAVSGVVLGASVAVLAFAPAHWLAWGVAQASAQRVQLLQTRGTIWDGSAQLVVTGGAASQDRASLPGRLHWQWHLRWDGLHANIHASCCTTAPLAVHVQPNHQGASIALADSHSQWPTAVLAGLGTPWNTVQLEGQLALSTQGLQAQWTAGRLRLQGQAQLDALALSSRLSTLHPLGSYRMTLQAQEGTPHLTVRTLQGELQLSGNGQWVGERLRFSGQASASPGREAALSNLLNLLGRRRGASALITLG</sequence>
<evidence type="ECO:0000256" key="1">
    <source>
        <dbReference type="ARBA" id="ARBA00004533"/>
    </source>
</evidence>
<keyword evidence="5" id="KW-1003">Cell membrane</keyword>
<dbReference type="RefSeq" id="WP_382429127.1">
    <property type="nucleotide sequence ID" value="NZ_JBHSHJ010000001.1"/>
</dbReference>